<evidence type="ECO:0000313" key="2">
    <source>
        <dbReference type="Proteomes" id="UP000248340"/>
    </source>
</evidence>
<dbReference type="VEuPathDB" id="FungiDB:BO82DRAFT_98804"/>
<dbReference type="AlphaFoldDB" id="A0A319C6B8"/>
<dbReference type="Proteomes" id="UP000248340">
    <property type="component" value="Unassembled WGS sequence"/>
</dbReference>
<protein>
    <submittedName>
        <fullName evidence="1">Uncharacterized protein</fullName>
    </submittedName>
</protein>
<sequence>MFILLRATLYACRFLSRDRVPHGTGSSDTVWNSSTPPNSFLVGSLQLPQRHFPVSSSSRCCRRLLYWAIIIPTTVASYISCSHESLVASQSATEPVAVKSDYGNQSAALMTICADSASCGTICNYRPFATSRSHLYIIPVGAASFQTVAQQIKQQPPWFHEGVYTKRPGVLR</sequence>
<dbReference type="GeneID" id="37144471"/>
<gene>
    <name evidence="1" type="ORF">BO82DRAFT_98804</name>
</gene>
<accession>A0A319C6B8</accession>
<evidence type="ECO:0000313" key="1">
    <source>
        <dbReference type="EMBL" id="PYH80825.1"/>
    </source>
</evidence>
<dbReference type="RefSeq" id="XP_025491025.1">
    <property type="nucleotide sequence ID" value="XM_025641729.1"/>
</dbReference>
<keyword evidence="2" id="KW-1185">Reference proteome</keyword>
<organism evidence="1 2">
    <name type="scientific">Aspergillus uvarum CBS 121591</name>
    <dbReference type="NCBI Taxonomy" id="1448315"/>
    <lineage>
        <taxon>Eukaryota</taxon>
        <taxon>Fungi</taxon>
        <taxon>Dikarya</taxon>
        <taxon>Ascomycota</taxon>
        <taxon>Pezizomycotina</taxon>
        <taxon>Eurotiomycetes</taxon>
        <taxon>Eurotiomycetidae</taxon>
        <taxon>Eurotiales</taxon>
        <taxon>Aspergillaceae</taxon>
        <taxon>Aspergillus</taxon>
        <taxon>Aspergillus subgen. Circumdati</taxon>
    </lineage>
</organism>
<name>A0A319C6B8_9EURO</name>
<reference evidence="1 2" key="1">
    <citation type="submission" date="2016-12" db="EMBL/GenBank/DDBJ databases">
        <title>The genomes of Aspergillus section Nigri reveals drivers in fungal speciation.</title>
        <authorList>
            <consortium name="DOE Joint Genome Institute"/>
            <person name="Vesth T.C."/>
            <person name="Nybo J."/>
            <person name="Theobald S."/>
            <person name="Brandl J."/>
            <person name="Frisvad J.C."/>
            <person name="Nielsen K.F."/>
            <person name="Lyhne E.K."/>
            <person name="Kogle M.E."/>
            <person name="Kuo A."/>
            <person name="Riley R."/>
            <person name="Clum A."/>
            <person name="Nolan M."/>
            <person name="Lipzen A."/>
            <person name="Salamov A."/>
            <person name="Henrissat B."/>
            <person name="Wiebenga A."/>
            <person name="De Vries R.P."/>
            <person name="Grigoriev I.V."/>
            <person name="Mortensen U.H."/>
            <person name="Andersen M.R."/>
            <person name="Baker S.E."/>
        </authorList>
    </citation>
    <scope>NUCLEOTIDE SEQUENCE [LARGE SCALE GENOMIC DNA]</scope>
    <source>
        <strain evidence="1 2">CBS 121591</strain>
    </source>
</reference>
<proteinExistence type="predicted"/>
<dbReference type="EMBL" id="KZ821706">
    <property type="protein sequence ID" value="PYH80825.1"/>
    <property type="molecule type" value="Genomic_DNA"/>
</dbReference>